<proteinExistence type="predicted"/>
<organism evidence="2 3">
    <name type="scientific">Pseudocohnilembus persalinus</name>
    <name type="common">Ciliate</name>
    <dbReference type="NCBI Taxonomy" id="266149"/>
    <lineage>
        <taxon>Eukaryota</taxon>
        <taxon>Sar</taxon>
        <taxon>Alveolata</taxon>
        <taxon>Ciliophora</taxon>
        <taxon>Intramacronucleata</taxon>
        <taxon>Oligohymenophorea</taxon>
        <taxon>Scuticociliatia</taxon>
        <taxon>Philasterida</taxon>
        <taxon>Pseudocohnilembidae</taxon>
        <taxon>Pseudocohnilembus</taxon>
    </lineage>
</organism>
<evidence type="ECO:0000313" key="2">
    <source>
        <dbReference type="EMBL" id="KRX03467.1"/>
    </source>
</evidence>
<keyword evidence="3" id="KW-1185">Reference proteome</keyword>
<dbReference type="InParanoid" id="A0A0V0QMH9"/>
<sequence length="290" mass="34813">MIKIPQNYKATKLKIKEAYNPQNPLQILTGQKVLYCKIVFKNEKQDKKSLFYSITSNKNLNIVQQQFQNIENPQNKYYKFLKWNSRTVKKIQIKKNVDHNQIIKIIQEFQQQMSLLREQKKLEIKNKNLNQKYDNMNDEKQKKLTDQAKNILNFSYLDNLEISSQFCLHMQLNLQNQMETFEEMFAHRDFQMMNIITRGLQYVYSGITIYLLRKGDIFDMSFGLIIGHMIQNDIKRYLGKKILQKSEKKSKTMIQKMGIHIQKNNNQINKLSFLSGSWLFNKQKKVWQKY</sequence>
<accession>A0A0V0QMH9</accession>
<dbReference type="EMBL" id="LDAU01000131">
    <property type="protein sequence ID" value="KRX03467.1"/>
    <property type="molecule type" value="Genomic_DNA"/>
</dbReference>
<evidence type="ECO:0000256" key="1">
    <source>
        <dbReference type="SAM" id="Coils"/>
    </source>
</evidence>
<gene>
    <name evidence="2" type="ORF">PPERSA_02846</name>
</gene>
<reference evidence="2 3" key="1">
    <citation type="journal article" date="2015" name="Sci. Rep.">
        <title>Genome of the facultative scuticociliatosis pathogen Pseudocohnilembus persalinus provides insight into its virulence through horizontal gene transfer.</title>
        <authorList>
            <person name="Xiong J."/>
            <person name="Wang G."/>
            <person name="Cheng J."/>
            <person name="Tian M."/>
            <person name="Pan X."/>
            <person name="Warren A."/>
            <person name="Jiang C."/>
            <person name="Yuan D."/>
            <person name="Miao W."/>
        </authorList>
    </citation>
    <scope>NUCLEOTIDE SEQUENCE [LARGE SCALE GENOMIC DNA]</scope>
    <source>
        <strain evidence="2">36N120E</strain>
    </source>
</reference>
<protein>
    <submittedName>
        <fullName evidence="2">Uncharacterized protein</fullName>
    </submittedName>
</protein>
<name>A0A0V0QMH9_PSEPJ</name>
<feature type="coiled-coil region" evidence="1">
    <location>
        <begin position="106"/>
        <end position="146"/>
    </location>
</feature>
<dbReference type="Proteomes" id="UP000054937">
    <property type="component" value="Unassembled WGS sequence"/>
</dbReference>
<comment type="caution">
    <text evidence="2">The sequence shown here is derived from an EMBL/GenBank/DDBJ whole genome shotgun (WGS) entry which is preliminary data.</text>
</comment>
<evidence type="ECO:0000313" key="3">
    <source>
        <dbReference type="Proteomes" id="UP000054937"/>
    </source>
</evidence>
<keyword evidence="1" id="KW-0175">Coiled coil</keyword>
<dbReference type="AlphaFoldDB" id="A0A0V0QMH9"/>